<sequence length="547" mass="60507">MTPTIPSIDLWELLFERQDRSFPDSHEIFKSSKSSSHYTFKDVRDRAQVFGQALKTHWGWNKGDVLLVMAPNVIETPSVIWGCHWAGGVVAPTNPGLSVEELQYNLETSNAKGLVLHPQCVEAGLEAARKSNLPAERILVLGDAQRGLVTVDSFIQNSNSHLARTPVDPENDLAYLVYSSGTTGKPKAVMITHRNVVAEVVLAGAAEGRHVDWTRDRVLAVLPTYHIYGLICLVHLPIWLGTPTIMMEKFELEAFCRLIETEKITHVFVAPPIVLHLAKNSAVSRFNLSSLRMITSGGAPLAAALIREGYQRLGIPIRQAYGLSETVSISHRQSWDNWDQAIGSSGPVLPGLEAKIVIDDARQARNSEEGELWIRGPNVFKGYLNNAEQTDACLTADGWFKTGDIGYEDANGNLYLTDRAKDMIKYKGYQIAPTELEDILLGHPHVKDAAVIGVANDDLQTEVPLAYLVLQNAAHETEAMAVSIIGSLKDRVAHYKHLRGGIVWIPQVPKSAAGKVLKRELKDRVKTVDRERILGAVKYTLYRQAKL</sequence>
<keyword evidence="2 5" id="KW-0436">Ligase</keyword>
<dbReference type="EMBL" id="MSFM01000003">
    <property type="protein sequence ID" value="PKY06214.1"/>
    <property type="molecule type" value="Genomic_DNA"/>
</dbReference>
<evidence type="ECO:0000313" key="6">
    <source>
        <dbReference type="Proteomes" id="UP000234254"/>
    </source>
</evidence>
<dbReference type="VEuPathDB" id="FungiDB:P168DRAFT_105552"/>
<proteinExistence type="inferred from homology"/>
<feature type="domain" description="AMP-binding enzyme C-terminal" evidence="4">
    <location>
        <begin position="435"/>
        <end position="515"/>
    </location>
</feature>
<evidence type="ECO:0000259" key="4">
    <source>
        <dbReference type="Pfam" id="PF13193"/>
    </source>
</evidence>
<dbReference type="Gene3D" id="3.40.50.12780">
    <property type="entry name" value="N-terminal domain of ligase-like"/>
    <property type="match status" value="1"/>
</dbReference>
<gene>
    <name evidence="5" type="ORF">P168DRAFT_105552</name>
</gene>
<dbReference type="InterPro" id="IPR042099">
    <property type="entry name" value="ANL_N_sf"/>
</dbReference>
<dbReference type="Gene3D" id="3.30.300.30">
    <property type="match status" value="1"/>
</dbReference>
<dbReference type="PANTHER" id="PTHR24096">
    <property type="entry name" value="LONG-CHAIN-FATTY-ACID--COA LIGASE"/>
    <property type="match status" value="1"/>
</dbReference>
<reference evidence="5" key="1">
    <citation type="submission" date="2016-12" db="EMBL/GenBank/DDBJ databases">
        <title>The genomes of Aspergillus section Nigri reveals drivers in fungal speciation.</title>
        <authorList>
            <consortium name="DOE Joint Genome Institute"/>
            <person name="Vesth T.C."/>
            <person name="Nybo J."/>
            <person name="Theobald S."/>
            <person name="Brandl J."/>
            <person name="Frisvad J.C."/>
            <person name="Nielsen K.F."/>
            <person name="Lyhne E.K."/>
            <person name="Kogle M.E."/>
            <person name="Kuo A."/>
            <person name="Riley R."/>
            <person name="Clum A."/>
            <person name="Nolan M."/>
            <person name="Lipzen A."/>
            <person name="Salamov A."/>
            <person name="Henrissat B."/>
            <person name="Wiebenga A."/>
            <person name="De vries R.P."/>
            <person name="Grigoriev I.V."/>
            <person name="Mortensen U.H."/>
            <person name="Andersen M.R."/>
            <person name="Baker S.E."/>
        </authorList>
    </citation>
    <scope>NUCLEOTIDE SEQUENCE</scope>
    <source>
        <strain evidence="5">IBT 28561</strain>
    </source>
</reference>
<dbReference type="PROSITE" id="PS00455">
    <property type="entry name" value="AMP_BINDING"/>
    <property type="match status" value="1"/>
</dbReference>
<dbReference type="GO" id="GO:0016405">
    <property type="term" value="F:CoA-ligase activity"/>
    <property type="evidence" value="ECO:0007669"/>
    <property type="project" value="TreeGrafter"/>
</dbReference>
<evidence type="ECO:0000313" key="5">
    <source>
        <dbReference type="EMBL" id="PKY06214.1"/>
    </source>
</evidence>
<dbReference type="InterPro" id="IPR020845">
    <property type="entry name" value="AMP-binding_CS"/>
</dbReference>
<dbReference type="InterPro" id="IPR000873">
    <property type="entry name" value="AMP-dep_synth/lig_dom"/>
</dbReference>
<name>A0A2I1D8M1_ASPC2</name>
<dbReference type="Pfam" id="PF13193">
    <property type="entry name" value="AMP-binding_C"/>
    <property type="match status" value="1"/>
</dbReference>
<protein>
    <submittedName>
        <fullName evidence="5">Phenylacetyl-CoA ligase</fullName>
    </submittedName>
</protein>
<dbReference type="Proteomes" id="UP000234254">
    <property type="component" value="Unassembled WGS sequence"/>
</dbReference>
<comment type="caution">
    <text evidence="5">The sequence shown here is derived from an EMBL/GenBank/DDBJ whole genome shotgun (WGS) entry which is preliminary data.</text>
</comment>
<dbReference type="RefSeq" id="XP_024694808.1">
    <property type="nucleotide sequence ID" value="XM_024832532.1"/>
</dbReference>
<dbReference type="Pfam" id="PF00501">
    <property type="entry name" value="AMP-binding"/>
    <property type="match status" value="1"/>
</dbReference>
<keyword evidence="6" id="KW-1185">Reference proteome</keyword>
<dbReference type="SUPFAM" id="SSF56801">
    <property type="entry name" value="Acetyl-CoA synthetase-like"/>
    <property type="match status" value="1"/>
</dbReference>
<dbReference type="InterPro" id="IPR025110">
    <property type="entry name" value="AMP-bd_C"/>
</dbReference>
<dbReference type="AlphaFoldDB" id="A0A2I1D8M1"/>
<dbReference type="OrthoDB" id="6509636at2759"/>
<comment type="similarity">
    <text evidence="1">Belongs to the ATP-dependent AMP-binding enzyme family.</text>
</comment>
<feature type="domain" description="AMP-dependent synthetase/ligase" evidence="3">
    <location>
        <begin position="15"/>
        <end position="384"/>
    </location>
</feature>
<dbReference type="GeneID" id="36540053"/>
<dbReference type="InterPro" id="IPR045851">
    <property type="entry name" value="AMP-bd_C_sf"/>
</dbReference>
<dbReference type="PANTHER" id="PTHR24096:SF149">
    <property type="entry name" value="AMP-BINDING DOMAIN-CONTAINING PROTEIN-RELATED"/>
    <property type="match status" value="1"/>
</dbReference>
<evidence type="ECO:0000259" key="3">
    <source>
        <dbReference type="Pfam" id="PF00501"/>
    </source>
</evidence>
<accession>A0A2I1D8M1</accession>
<evidence type="ECO:0000256" key="2">
    <source>
        <dbReference type="ARBA" id="ARBA00022598"/>
    </source>
</evidence>
<organism evidence="5 6">
    <name type="scientific">Aspergillus campestris (strain IBT 28561)</name>
    <dbReference type="NCBI Taxonomy" id="1392248"/>
    <lineage>
        <taxon>Eukaryota</taxon>
        <taxon>Fungi</taxon>
        <taxon>Dikarya</taxon>
        <taxon>Ascomycota</taxon>
        <taxon>Pezizomycotina</taxon>
        <taxon>Eurotiomycetes</taxon>
        <taxon>Eurotiomycetidae</taxon>
        <taxon>Eurotiales</taxon>
        <taxon>Aspergillaceae</taxon>
        <taxon>Aspergillus</taxon>
        <taxon>Aspergillus subgen. Circumdati</taxon>
    </lineage>
</organism>
<evidence type="ECO:0000256" key="1">
    <source>
        <dbReference type="ARBA" id="ARBA00006432"/>
    </source>
</evidence>
<dbReference type="CDD" id="cd05911">
    <property type="entry name" value="Firefly_Luc_like"/>
    <property type="match status" value="1"/>
</dbReference>